<evidence type="ECO:0000313" key="5">
    <source>
        <dbReference type="EMBL" id="KEI69846.1"/>
    </source>
</evidence>
<evidence type="ECO:0000256" key="3">
    <source>
        <dbReference type="ARBA" id="ARBA00023002"/>
    </source>
</evidence>
<dbReference type="Gene3D" id="3.50.50.60">
    <property type="entry name" value="FAD/NAD(P)-binding domain"/>
    <property type="match status" value="1"/>
</dbReference>
<evidence type="ECO:0000256" key="1">
    <source>
        <dbReference type="ARBA" id="ARBA00022630"/>
    </source>
</evidence>
<keyword evidence="3" id="KW-0560">Oxidoreductase</keyword>
<dbReference type="InterPro" id="IPR050315">
    <property type="entry name" value="FAD-oxidoreductase_2"/>
</dbReference>
<dbReference type="GO" id="GO:0004368">
    <property type="term" value="F:glycerol-3-phosphate dehydrogenase (quinone) activity"/>
    <property type="evidence" value="ECO:0007669"/>
    <property type="project" value="InterPro"/>
</dbReference>
<dbReference type="RefSeq" id="WP_020584675.1">
    <property type="nucleotide sequence ID" value="NZ_JOJP01000001.1"/>
</dbReference>
<dbReference type="InterPro" id="IPR003953">
    <property type="entry name" value="FAD-dep_OxRdtase_2_FAD-bd"/>
</dbReference>
<dbReference type="Pfam" id="PF00890">
    <property type="entry name" value="FAD_binding_2"/>
    <property type="match status" value="1"/>
</dbReference>
<dbReference type="InterPro" id="IPR036188">
    <property type="entry name" value="FAD/NAD-bd_sf"/>
</dbReference>
<keyword evidence="6" id="KW-1185">Reference proteome</keyword>
<dbReference type="SUPFAM" id="SSF51905">
    <property type="entry name" value="FAD/NAD(P)-binding domain"/>
    <property type="match status" value="1"/>
</dbReference>
<dbReference type="NCBIfam" id="NF003720">
    <property type="entry name" value="PRK05329.1-3"/>
    <property type="match status" value="1"/>
</dbReference>
<keyword evidence="2" id="KW-0288">FMN</keyword>
<dbReference type="PANTHER" id="PTHR43400">
    <property type="entry name" value="FUMARATE REDUCTASE"/>
    <property type="match status" value="1"/>
</dbReference>
<dbReference type="PIRSF" id="PIRSF000141">
    <property type="entry name" value="Anaerobic_G3P_dh"/>
    <property type="match status" value="1"/>
</dbReference>
<dbReference type="GO" id="GO:0009331">
    <property type="term" value="C:glycerol-3-phosphate dehydrogenase (FAD) complex"/>
    <property type="evidence" value="ECO:0007669"/>
    <property type="project" value="InterPro"/>
</dbReference>
<reference evidence="5 6" key="1">
    <citation type="submission" date="2014-06" db="EMBL/GenBank/DDBJ databases">
        <title>Whole Genome Sequences of Three Symbiotic Endozoicomonas Bacteria.</title>
        <authorList>
            <person name="Neave M.J."/>
            <person name="Apprill A."/>
            <person name="Voolstra C.R."/>
        </authorList>
    </citation>
    <scope>NUCLEOTIDE SEQUENCE [LARGE SCALE GENOMIC DNA]</scope>
    <source>
        <strain evidence="5 6">DSM 22380</strain>
    </source>
</reference>
<dbReference type="eggNOG" id="COG3075">
    <property type="taxonomic scope" value="Bacteria"/>
</dbReference>
<comment type="caution">
    <text evidence="5">The sequence shown here is derived from an EMBL/GenBank/DDBJ whole genome shotgun (WGS) entry which is preliminary data.</text>
</comment>
<dbReference type="EMBL" id="JOJP01000001">
    <property type="protein sequence ID" value="KEI69846.1"/>
    <property type="molecule type" value="Genomic_DNA"/>
</dbReference>
<accession>A0A081K6S0</accession>
<evidence type="ECO:0000259" key="4">
    <source>
        <dbReference type="Pfam" id="PF00890"/>
    </source>
</evidence>
<gene>
    <name evidence="5" type="ORF">GV64_02990</name>
</gene>
<protein>
    <recommendedName>
        <fullName evidence="4">FAD-dependent oxidoreductase 2 FAD-binding domain-containing protein</fullName>
    </recommendedName>
</protein>
<feature type="domain" description="FAD-dependent oxidoreductase 2 FAD-binding" evidence="4">
    <location>
        <begin position="4"/>
        <end position="412"/>
    </location>
</feature>
<dbReference type="STRING" id="305900.GV64_02990"/>
<dbReference type="Proteomes" id="UP000027997">
    <property type="component" value="Unassembled WGS sequence"/>
</dbReference>
<name>A0A081K6S0_9GAMM</name>
<sequence length="436" mass="46952">MKYDVIVIGGGLAGLTSAIRCSEAGLKTVVVSAGESALAFASGSIDVLGIQKDNALVEFPFEAIRQLPSMHPYQKVGTESLPKGLAFFIDQMAEAGIKLISSDQQNHGRLTALGAIRPGWLSQEGSRSLSLSAPAEGLHRVAIINIAGFRDFQPALMAAGMKQQPGFSEVEFILADIKTETLNINARNSYELRSLELARTLKRDLLSQPNGINVLSSALQKAARDADLVVIPSVLAVEGGNEIIRQLESLTGLRICEVATLPPSLPGMRMASALKQRFRQLGGILLEGDEVLSGFFEENQLRSLKTKLNPDMPISASHFILATGSFFSQGLASNRHQITEPVFGLDVDTSGSREQWSNSRFMDGNEHHFSHFGIKTGEQLNPYRNGQKVHNLYCAGAVLNGFNPVQEASSGGVAISTGWFAASRIIETLSQAEKSC</sequence>
<proteinExistence type="predicted"/>
<evidence type="ECO:0000256" key="2">
    <source>
        <dbReference type="ARBA" id="ARBA00022643"/>
    </source>
</evidence>
<dbReference type="AlphaFoldDB" id="A0A081K6S0"/>
<dbReference type="NCBIfam" id="TIGR03378">
    <property type="entry name" value="glycerol3P_GlpB"/>
    <property type="match status" value="1"/>
</dbReference>
<dbReference type="InterPro" id="IPR009158">
    <property type="entry name" value="G3P_DH_GlpB_su"/>
</dbReference>
<organism evidence="5 6">
    <name type="scientific">Endozoicomonas elysicola</name>
    <dbReference type="NCBI Taxonomy" id="305900"/>
    <lineage>
        <taxon>Bacteria</taxon>
        <taxon>Pseudomonadati</taxon>
        <taxon>Pseudomonadota</taxon>
        <taxon>Gammaproteobacteria</taxon>
        <taxon>Oceanospirillales</taxon>
        <taxon>Endozoicomonadaceae</taxon>
        <taxon>Endozoicomonas</taxon>
    </lineage>
</organism>
<evidence type="ECO:0000313" key="6">
    <source>
        <dbReference type="Proteomes" id="UP000027997"/>
    </source>
</evidence>
<keyword evidence="1" id="KW-0285">Flavoprotein</keyword>
<dbReference type="PRINTS" id="PR00411">
    <property type="entry name" value="PNDRDTASEI"/>
</dbReference>